<evidence type="ECO:0000256" key="4">
    <source>
        <dbReference type="ARBA" id="ARBA00022692"/>
    </source>
</evidence>
<dbReference type="RefSeq" id="WP_149285181.1">
    <property type="nucleotide sequence ID" value="NZ_CP038437.2"/>
</dbReference>
<feature type="transmembrane region" description="Helical" evidence="7">
    <location>
        <begin position="113"/>
        <end position="135"/>
    </location>
</feature>
<dbReference type="InterPro" id="IPR017475">
    <property type="entry name" value="EPS_sugar_tfrase"/>
</dbReference>
<dbReference type="Pfam" id="PF13727">
    <property type="entry name" value="CoA_binding_3"/>
    <property type="match status" value="1"/>
</dbReference>
<comment type="similarity">
    <text evidence="2">Belongs to the bacterial sugar transferase family.</text>
</comment>
<feature type="transmembrane region" description="Helical" evidence="7">
    <location>
        <begin position="48"/>
        <end position="68"/>
    </location>
</feature>
<gene>
    <name evidence="9" type="ORF">E4T21_11905</name>
</gene>
<feature type="domain" description="Bacterial sugar transferase" evidence="8">
    <location>
        <begin position="275"/>
        <end position="453"/>
    </location>
</feature>
<feature type="transmembrane region" description="Helical" evidence="7">
    <location>
        <begin position="20"/>
        <end position="36"/>
    </location>
</feature>
<reference evidence="9" key="1">
    <citation type="submission" date="2021-02" db="EMBL/GenBank/DDBJ databases">
        <title>Strain Y2R2, a novel species of the genus Halomonas.</title>
        <authorList>
            <person name="Huang H."/>
        </authorList>
    </citation>
    <scope>NUCLEOTIDE SEQUENCE</scope>
    <source>
        <strain evidence="9">Y2R2</strain>
    </source>
</reference>
<dbReference type="NCBIfam" id="TIGR03023">
    <property type="entry name" value="WcaJ_sugtrans"/>
    <property type="match status" value="1"/>
</dbReference>
<keyword evidence="5 7" id="KW-1133">Transmembrane helix</keyword>
<feature type="transmembrane region" description="Helical" evidence="7">
    <location>
        <begin position="281"/>
        <end position="301"/>
    </location>
</feature>
<evidence type="ECO:0000256" key="7">
    <source>
        <dbReference type="SAM" id="Phobius"/>
    </source>
</evidence>
<dbReference type="OrthoDB" id="9808602at2"/>
<keyword evidence="3 9" id="KW-0808">Transferase</keyword>
<evidence type="ECO:0000259" key="8">
    <source>
        <dbReference type="Pfam" id="PF02397"/>
    </source>
</evidence>
<dbReference type="EC" id="2.7.8.31" evidence="9"/>
<dbReference type="Pfam" id="PF02397">
    <property type="entry name" value="Bac_transf"/>
    <property type="match status" value="1"/>
</dbReference>
<name>A0A5C1NH65_9GAMM</name>
<dbReference type="NCBIfam" id="TIGR03025">
    <property type="entry name" value="EPS_sugtrans"/>
    <property type="match status" value="1"/>
</dbReference>
<sequence length="461" mass="52083">MARIKTISGFIPYSHMAARVTDVVALIAGGYLAYFMRFGTLDNMIERYHWMMLSGALLGMIIFRNSGVYRSWRGAVRVELVVRIARCFAILGAAIFTYLYFTKTGVRFSRAWLGIWLTNAFAISVGIRAVAYPVLNRIRSQGHNRKTVMMIGDLESCAFAVQKVKEQPSTGFDIIGARLMDASGCDALDIADCQAFDTEKDGQPDADEVWICLPISRGSVVEKVLETLKHCTKDIRYMPDVQGLRLLNHDLSSVAGLYLLDMSCSPMSGTSRWLKAVEDRVLSALILLALSPIMLLVALAVKLTSRGPVFYRQERMGWNGKSFKMLKFRTMPTNVEAKGVEWGQASNKQTTLIGGWLRRSSLDELPQLINVLKGEMSIVGPRPERTVFVDEFKEKIPGYMQKHMMNAGITGWAQVQGWRGDTDLSKRIECDLWYIENWSLWLDLKIIVMTLWHGFFHPHAR</sequence>
<dbReference type="KEGG" id="hbh:E4T21_11905"/>
<evidence type="ECO:0000256" key="2">
    <source>
        <dbReference type="ARBA" id="ARBA00006464"/>
    </source>
</evidence>
<evidence type="ECO:0000256" key="6">
    <source>
        <dbReference type="ARBA" id="ARBA00023136"/>
    </source>
</evidence>
<dbReference type="GO" id="GO:0089702">
    <property type="term" value="F:undecaprenyl-phosphate glucose phosphotransferase activity"/>
    <property type="evidence" value="ECO:0007669"/>
    <property type="project" value="UniProtKB-EC"/>
</dbReference>
<dbReference type="EMBL" id="CP038437">
    <property type="protein sequence ID" value="QEM82171.1"/>
    <property type="molecule type" value="Genomic_DNA"/>
</dbReference>
<organism evidence="9 10">
    <name type="scientific">Halomonas binhaiensis</name>
    <dbReference type="NCBI Taxonomy" id="2562282"/>
    <lineage>
        <taxon>Bacteria</taxon>
        <taxon>Pseudomonadati</taxon>
        <taxon>Pseudomonadota</taxon>
        <taxon>Gammaproteobacteria</taxon>
        <taxon>Oceanospirillales</taxon>
        <taxon>Halomonadaceae</taxon>
        <taxon>Halomonas</taxon>
    </lineage>
</organism>
<protein>
    <submittedName>
        <fullName evidence="9">Undecaprenyl-phosphate glucose phosphotransferase</fullName>
        <ecNumber evidence="9">2.7.8.31</ecNumber>
    </submittedName>
</protein>
<keyword evidence="10" id="KW-1185">Reference proteome</keyword>
<dbReference type="PANTHER" id="PTHR30576">
    <property type="entry name" value="COLANIC BIOSYNTHESIS UDP-GLUCOSE LIPID CARRIER TRANSFERASE"/>
    <property type="match status" value="1"/>
</dbReference>
<keyword evidence="6 7" id="KW-0472">Membrane</keyword>
<evidence type="ECO:0000256" key="1">
    <source>
        <dbReference type="ARBA" id="ARBA00004141"/>
    </source>
</evidence>
<comment type="subcellular location">
    <subcellularLocation>
        <location evidence="1">Membrane</location>
        <topology evidence="1">Multi-pass membrane protein</topology>
    </subcellularLocation>
</comment>
<accession>A0A5C1NH65</accession>
<proteinExistence type="inferred from homology"/>
<dbReference type="InterPro" id="IPR017473">
    <property type="entry name" value="Undecaprenyl-P_gluc_Ptfrase"/>
</dbReference>
<evidence type="ECO:0000313" key="9">
    <source>
        <dbReference type="EMBL" id="QEM82171.1"/>
    </source>
</evidence>
<dbReference type="GO" id="GO:0016020">
    <property type="term" value="C:membrane"/>
    <property type="evidence" value="ECO:0007669"/>
    <property type="project" value="UniProtKB-SubCell"/>
</dbReference>
<dbReference type="PANTHER" id="PTHR30576:SF0">
    <property type="entry name" value="UNDECAPRENYL-PHOSPHATE N-ACETYLGALACTOSAMINYL 1-PHOSPHATE TRANSFERASE-RELATED"/>
    <property type="match status" value="1"/>
</dbReference>
<dbReference type="InterPro" id="IPR003362">
    <property type="entry name" value="Bact_transf"/>
</dbReference>
<evidence type="ECO:0000256" key="5">
    <source>
        <dbReference type="ARBA" id="ARBA00022989"/>
    </source>
</evidence>
<feature type="transmembrane region" description="Helical" evidence="7">
    <location>
        <begin position="80"/>
        <end position="101"/>
    </location>
</feature>
<keyword evidence="4 7" id="KW-0812">Transmembrane</keyword>
<dbReference type="AlphaFoldDB" id="A0A5C1NH65"/>
<evidence type="ECO:0000256" key="3">
    <source>
        <dbReference type="ARBA" id="ARBA00022679"/>
    </source>
</evidence>
<evidence type="ECO:0000313" key="10">
    <source>
        <dbReference type="Proteomes" id="UP000324285"/>
    </source>
</evidence>
<dbReference type="Proteomes" id="UP000324285">
    <property type="component" value="Chromosome"/>
</dbReference>